<dbReference type="SUPFAM" id="SSF51735">
    <property type="entry name" value="NAD(P)-binding Rossmann-fold domains"/>
    <property type="match status" value="1"/>
</dbReference>
<evidence type="ECO:0000256" key="1">
    <source>
        <dbReference type="SAM" id="MobiDB-lite"/>
    </source>
</evidence>
<feature type="compositionally biased region" description="Pro residues" evidence="1">
    <location>
        <begin position="393"/>
        <end position="407"/>
    </location>
</feature>
<evidence type="ECO:0000313" key="2">
    <source>
        <dbReference type="EMBL" id="CCM03994.1"/>
    </source>
</evidence>
<organism evidence="2 3">
    <name type="scientific">Fibroporia radiculosa</name>
    <dbReference type="NCBI Taxonomy" id="599839"/>
    <lineage>
        <taxon>Eukaryota</taxon>
        <taxon>Fungi</taxon>
        <taxon>Dikarya</taxon>
        <taxon>Basidiomycota</taxon>
        <taxon>Agaricomycotina</taxon>
        <taxon>Agaricomycetes</taxon>
        <taxon>Polyporales</taxon>
        <taxon>Fibroporiaceae</taxon>
        <taxon>Fibroporia</taxon>
    </lineage>
</organism>
<feature type="compositionally biased region" description="Low complexity" evidence="1">
    <location>
        <begin position="324"/>
        <end position="335"/>
    </location>
</feature>
<dbReference type="InterPro" id="IPR050700">
    <property type="entry name" value="YIM1/Zinc_Alcohol_DH_Fams"/>
</dbReference>
<feature type="compositionally biased region" description="Low complexity" evidence="1">
    <location>
        <begin position="569"/>
        <end position="583"/>
    </location>
</feature>
<feature type="region of interest" description="Disordered" evidence="1">
    <location>
        <begin position="823"/>
        <end position="846"/>
    </location>
</feature>
<name>J4H3X3_9APHY</name>
<dbReference type="EMBL" id="HE797137">
    <property type="protein sequence ID" value="CCM03994.1"/>
    <property type="molecule type" value="Genomic_DNA"/>
</dbReference>
<feature type="region of interest" description="Disordered" evidence="1">
    <location>
        <begin position="314"/>
        <end position="351"/>
    </location>
</feature>
<sequence length="1202" mass="127756">MPKPTLLQSLLGRPSQSYSFPPQKDYHSSRTDLFRAASTSTAGELHPGTASVHSLKPSPPSSVLSQSSARPSSRRVRTLRRASTGSSVSFAPLPEPSRSVIRQPPSPGPSQQRFTSQPHAPSLAPFIIPNQPAPSSDQLSVDFTLVQPAIVAPLAGTVKESLGDHEGDAFYTPSSSLIPSPSATLAPTVMLLEPQALASALLPLRDPMDLKVPVVSTESQDVYDTDISITPGPLSRFPSELDSASVSRTASDSSLSSYSGVSISISEQDATSLFDSGATTSTRITTPATSDRDPPKSDEDVVEAITILSSSSTRKSRLHAANLSPSSVEASSSEPIIRRRSQPLPAPRPDEDWAKDVRWLVPTSLSAAPVPRPKSTRSPTSSRRRSRPLHPDLLPPAPQLAILPPPHQLDRQSFPDIPTFTMPVAVPRPVRTRSKEPRSSRHSHRQSRGRMSALWEEDESEYSTDAGASSAEVSRASTPALTHSGDGSAPASFNASRSDTPPPGWASSASAHMGPGIADSLESLQLIASMSESELITQRRMDSPPSSPVDSSPDAKLQNYALQRQHFHSSSTSTVPVSGSPLSAPGRTTSPLVGVMAGNNSFPTYSIPAPFPDSDGSPNTGYTGLVLPRASYTSKDGKPLADGRIDLVRSGRAQTSMATIEVVQGAAAFSPLTKTRSRLTRSFSLSIGKDRRKSQRDSVTPPHLRGTMPLSVAFTAHIPPPSFVPPSHILVQVFAVGLDGLDSLIVQERAAQRGAGGSVGRTKNRGFIPGRSFVGKAVECGFEVSREVCKKGEWVIGLQDVKKCGALAEFVLIERHRVFRSPQPRARSTNLFPPRRRGHGHTRSLSLPSAIASGSATHQPHAPSPLAPPAPLTLEELALLPLCGVSAHRAVRSFADILAYRSGKGRDRPHVLVLMGHDGPGAMAVQMIGRRTAHICVQVPESAVREPEAQTDSSEDSVKPSGSIALQRVEARIRAWGAEEVCVGEALGVLERLADEGRGFDAILDTVGGVHIWEASQRLLAFVPSMAASQSAPTLSTMFAPSEDSPDGETEEKKSKGGSSYAQFTTLVGDVPSRAVPKAQDNLRSGLRSLRRAMSTSSPSKASGSAGRTLSSGRKKTKRTVGYAWVSVAADVDDEGEDVRDALGTVVEMVEDGTIRPWMGHDDDGEERSFPLESAPEVFRRDANGPKGVLVDGGTCVVRIGA</sequence>
<accession>J4H3X3</accession>
<protein>
    <submittedName>
        <fullName evidence="2">Uncharacterized protein</fullName>
    </submittedName>
</protein>
<dbReference type="SUPFAM" id="SSF50129">
    <property type="entry name" value="GroES-like"/>
    <property type="match status" value="1"/>
</dbReference>
<proteinExistence type="predicted"/>
<gene>
    <name evidence="2" type="ORF">FIBRA_06150</name>
</gene>
<dbReference type="InterPro" id="IPR036291">
    <property type="entry name" value="NAD(P)-bd_dom_sf"/>
</dbReference>
<keyword evidence="3" id="KW-1185">Reference proteome</keyword>
<dbReference type="HOGENOM" id="CLU_002762_0_0_1"/>
<dbReference type="InterPro" id="IPR011032">
    <property type="entry name" value="GroES-like_sf"/>
</dbReference>
<dbReference type="GO" id="GO:0005739">
    <property type="term" value="C:mitochondrion"/>
    <property type="evidence" value="ECO:0007669"/>
    <property type="project" value="TreeGrafter"/>
</dbReference>
<feature type="compositionally biased region" description="Basic and acidic residues" evidence="1">
    <location>
        <begin position="290"/>
        <end position="299"/>
    </location>
</feature>
<evidence type="ECO:0000313" key="3">
    <source>
        <dbReference type="Proteomes" id="UP000006352"/>
    </source>
</evidence>
<feature type="compositionally biased region" description="Polar residues" evidence="1">
    <location>
        <begin position="471"/>
        <end position="481"/>
    </location>
</feature>
<dbReference type="AlphaFoldDB" id="J4H3X3"/>
<dbReference type="Proteomes" id="UP000006352">
    <property type="component" value="Unassembled WGS sequence"/>
</dbReference>
<feature type="compositionally biased region" description="Low complexity" evidence="1">
    <location>
        <begin position="1093"/>
        <end position="1106"/>
    </location>
</feature>
<dbReference type="Gene3D" id="3.90.180.10">
    <property type="entry name" value="Medium-chain alcohol dehydrogenases, catalytic domain"/>
    <property type="match status" value="2"/>
</dbReference>
<feature type="compositionally biased region" description="Low complexity" evidence="1">
    <location>
        <begin position="278"/>
        <end position="289"/>
    </location>
</feature>
<dbReference type="Gene3D" id="3.40.50.720">
    <property type="entry name" value="NAD(P)-binding Rossmann-like Domain"/>
    <property type="match status" value="1"/>
</dbReference>
<feature type="region of interest" description="Disordered" evidence="1">
    <location>
        <begin position="1"/>
        <end position="131"/>
    </location>
</feature>
<feature type="region of interest" description="Disordered" evidence="1">
    <location>
        <begin position="567"/>
        <end position="586"/>
    </location>
</feature>
<reference evidence="2 3" key="1">
    <citation type="journal article" date="2012" name="Appl. Environ. Microbiol.">
        <title>Short-read sequencing for genomic analysis of the brown rot fungus Fibroporia radiculosa.</title>
        <authorList>
            <person name="Tang J.D."/>
            <person name="Perkins A.D."/>
            <person name="Sonstegard T.S."/>
            <person name="Schroeder S.G."/>
            <person name="Burgess S.C."/>
            <person name="Diehl S.V."/>
        </authorList>
    </citation>
    <scope>NUCLEOTIDE SEQUENCE [LARGE SCALE GENOMIC DNA]</scope>
    <source>
        <strain evidence="2 3">TFFH 294</strain>
    </source>
</reference>
<feature type="region of interest" description="Disordered" evidence="1">
    <location>
        <begin position="535"/>
        <end position="554"/>
    </location>
</feature>
<feature type="region of interest" description="Disordered" evidence="1">
    <location>
        <begin position="942"/>
        <end position="962"/>
    </location>
</feature>
<dbReference type="InParanoid" id="J4H3X3"/>
<dbReference type="GeneID" id="24098905"/>
<dbReference type="PANTHER" id="PTHR11695">
    <property type="entry name" value="ALCOHOL DEHYDROGENASE RELATED"/>
    <property type="match status" value="1"/>
</dbReference>
<dbReference type="STRING" id="599839.J4H3X3"/>
<feature type="region of interest" description="Disordered" evidence="1">
    <location>
        <begin position="364"/>
        <end position="513"/>
    </location>
</feature>
<feature type="compositionally biased region" description="Basic and acidic residues" evidence="1">
    <location>
        <begin position="24"/>
        <end position="33"/>
    </location>
</feature>
<feature type="region of interest" description="Disordered" evidence="1">
    <location>
        <begin position="1032"/>
        <end position="1061"/>
    </location>
</feature>
<feature type="region of interest" description="Disordered" evidence="1">
    <location>
        <begin position="1091"/>
        <end position="1114"/>
    </location>
</feature>
<dbReference type="PANTHER" id="PTHR11695:SF294">
    <property type="entry name" value="RETICULON-4-INTERACTING PROTEIN 1, MITOCHONDRIAL"/>
    <property type="match status" value="1"/>
</dbReference>
<dbReference type="OrthoDB" id="201656at2759"/>
<feature type="region of interest" description="Disordered" evidence="1">
    <location>
        <begin position="274"/>
        <end position="300"/>
    </location>
</feature>
<feature type="compositionally biased region" description="Low complexity" evidence="1">
    <location>
        <begin position="51"/>
        <end position="71"/>
    </location>
</feature>
<dbReference type="RefSeq" id="XP_012183277.1">
    <property type="nucleotide sequence ID" value="XM_012327887.1"/>
</dbReference>